<evidence type="ECO:0000313" key="2">
    <source>
        <dbReference type="EMBL" id="SDN18774.1"/>
    </source>
</evidence>
<keyword evidence="1" id="KW-0472">Membrane</keyword>
<proteinExistence type="predicted"/>
<dbReference type="EMBL" id="FNIL01000001">
    <property type="protein sequence ID" value="SDN18774.1"/>
    <property type="molecule type" value="Genomic_DNA"/>
</dbReference>
<sequence length="78" mass="9093">MTVEQLSIVKNTLLFLVVIMLAAFIGISIFNYINSQGRQLFGLVNILFLIFSFISFGIYLYMRGKLKEKLYLKEQHLQ</sequence>
<name>A0A1G9ZBY1_9BACI</name>
<dbReference type="RefSeq" id="WP_090839401.1">
    <property type="nucleotide sequence ID" value="NZ_FNIL01000001.1"/>
</dbReference>
<accession>A0A1G9ZBY1</accession>
<keyword evidence="3" id="KW-1185">Reference proteome</keyword>
<protein>
    <submittedName>
        <fullName evidence="2">Uncharacterized protein</fullName>
    </submittedName>
</protein>
<feature type="transmembrane region" description="Helical" evidence="1">
    <location>
        <begin position="39"/>
        <end position="62"/>
    </location>
</feature>
<reference evidence="3" key="1">
    <citation type="submission" date="2016-10" db="EMBL/GenBank/DDBJ databases">
        <authorList>
            <person name="Varghese N."/>
            <person name="Submissions S."/>
        </authorList>
    </citation>
    <scope>NUCLEOTIDE SEQUENCE [LARGE SCALE GENOMIC DNA]</scope>
    <source>
        <strain evidence="3">CGMCC 1.10369</strain>
    </source>
</reference>
<dbReference type="Proteomes" id="UP000198778">
    <property type="component" value="Unassembled WGS sequence"/>
</dbReference>
<evidence type="ECO:0000313" key="3">
    <source>
        <dbReference type="Proteomes" id="UP000198778"/>
    </source>
</evidence>
<gene>
    <name evidence="2" type="ORF">SAMN04488053_10137</name>
</gene>
<keyword evidence="1" id="KW-1133">Transmembrane helix</keyword>
<evidence type="ECO:0000256" key="1">
    <source>
        <dbReference type="SAM" id="Phobius"/>
    </source>
</evidence>
<dbReference type="AlphaFoldDB" id="A0A1G9ZBY1"/>
<keyword evidence="1" id="KW-0812">Transmembrane</keyword>
<organism evidence="2 3">
    <name type="scientific">Alkalicoccus daliensis</name>
    <dbReference type="NCBI Taxonomy" id="745820"/>
    <lineage>
        <taxon>Bacteria</taxon>
        <taxon>Bacillati</taxon>
        <taxon>Bacillota</taxon>
        <taxon>Bacilli</taxon>
        <taxon>Bacillales</taxon>
        <taxon>Bacillaceae</taxon>
        <taxon>Alkalicoccus</taxon>
    </lineage>
</organism>
<feature type="transmembrane region" description="Helical" evidence="1">
    <location>
        <begin position="12"/>
        <end position="33"/>
    </location>
</feature>